<dbReference type="AlphaFoldDB" id="A0A382XUX7"/>
<reference evidence="1" key="1">
    <citation type="submission" date="2018-05" db="EMBL/GenBank/DDBJ databases">
        <authorList>
            <person name="Lanie J.A."/>
            <person name="Ng W.-L."/>
            <person name="Kazmierczak K.M."/>
            <person name="Andrzejewski T.M."/>
            <person name="Davidsen T.M."/>
            <person name="Wayne K.J."/>
            <person name="Tettelin H."/>
            <person name="Glass J.I."/>
            <person name="Rusch D."/>
            <person name="Podicherti R."/>
            <person name="Tsui H.-C.T."/>
            <person name="Winkler M.E."/>
        </authorList>
    </citation>
    <scope>NUCLEOTIDE SEQUENCE</scope>
</reference>
<name>A0A382XUX7_9ZZZZ</name>
<protein>
    <submittedName>
        <fullName evidence="1">Uncharacterized protein</fullName>
    </submittedName>
</protein>
<dbReference type="EMBL" id="UINC01170577">
    <property type="protein sequence ID" value="SVD74694.1"/>
    <property type="molecule type" value="Genomic_DNA"/>
</dbReference>
<gene>
    <name evidence="1" type="ORF">METZ01_LOCUS427548</name>
</gene>
<accession>A0A382XUX7</accession>
<proteinExistence type="predicted"/>
<evidence type="ECO:0000313" key="1">
    <source>
        <dbReference type="EMBL" id="SVD74694.1"/>
    </source>
</evidence>
<organism evidence="1">
    <name type="scientific">marine metagenome</name>
    <dbReference type="NCBI Taxonomy" id="408172"/>
    <lineage>
        <taxon>unclassified sequences</taxon>
        <taxon>metagenomes</taxon>
        <taxon>ecological metagenomes</taxon>
    </lineage>
</organism>
<sequence>MTLLKENVVNYFNQSSQIANALTTLLNLWVYESPDFEELMVVNHMR</sequence>